<dbReference type="SUPFAM" id="SSF143011">
    <property type="entry name" value="RelE-like"/>
    <property type="match status" value="1"/>
</dbReference>
<dbReference type="InterPro" id="IPR007712">
    <property type="entry name" value="RelE/ParE_toxin"/>
</dbReference>
<dbReference type="Gene3D" id="3.30.2310.20">
    <property type="entry name" value="RelE-like"/>
    <property type="match status" value="1"/>
</dbReference>
<comment type="caution">
    <text evidence="2">The sequence shown here is derived from an EMBL/GenBank/DDBJ whole genome shotgun (WGS) entry which is preliminary data.</text>
</comment>
<name>X1GB18_9ZZZZ</name>
<reference evidence="2" key="1">
    <citation type="journal article" date="2014" name="Front. Microbiol.">
        <title>High frequency of phylogenetically diverse reductive dehalogenase-homologous genes in deep subseafloor sedimentary metagenomes.</title>
        <authorList>
            <person name="Kawai M."/>
            <person name="Futagami T."/>
            <person name="Toyoda A."/>
            <person name="Takaki Y."/>
            <person name="Nishi S."/>
            <person name="Hori S."/>
            <person name="Arai W."/>
            <person name="Tsubouchi T."/>
            <person name="Morono Y."/>
            <person name="Uchiyama I."/>
            <person name="Ito T."/>
            <person name="Fujiyama A."/>
            <person name="Inagaki F."/>
            <person name="Takami H."/>
        </authorList>
    </citation>
    <scope>NUCLEOTIDE SEQUENCE</scope>
    <source>
        <strain evidence="2">Expedition CK06-06</strain>
    </source>
</reference>
<evidence type="ECO:0000313" key="2">
    <source>
        <dbReference type="EMBL" id="GAH55091.1"/>
    </source>
</evidence>
<dbReference type="Pfam" id="PF05016">
    <property type="entry name" value="ParE_toxin"/>
    <property type="match status" value="1"/>
</dbReference>
<dbReference type="AlphaFoldDB" id="X1GB18"/>
<keyword evidence="1" id="KW-1277">Toxin-antitoxin system</keyword>
<protein>
    <recommendedName>
        <fullName evidence="3">Plasmid stabilization system protein</fullName>
    </recommendedName>
</protein>
<gene>
    <name evidence="2" type="ORF">S03H2_28217</name>
</gene>
<evidence type="ECO:0008006" key="3">
    <source>
        <dbReference type="Google" id="ProtNLM"/>
    </source>
</evidence>
<organism evidence="2">
    <name type="scientific">marine sediment metagenome</name>
    <dbReference type="NCBI Taxonomy" id="412755"/>
    <lineage>
        <taxon>unclassified sequences</taxon>
        <taxon>metagenomes</taxon>
        <taxon>ecological metagenomes</taxon>
    </lineage>
</organism>
<dbReference type="EMBL" id="BARU01016998">
    <property type="protein sequence ID" value="GAH55091.1"/>
    <property type="molecule type" value="Genomic_DNA"/>
</dbReference>
<sequence length="61" mass="7453">MIYKLIFTYRALKDLKNINEENKKKIILKLKEFLINPFLYSRKLSNPKIGTYRFRIGNFRV</sequence>
<dbReference type="InterPro" id="IPR035093">
    <property type="entry name" value="RelE/ParE_toxin_dom_sf"/>
</dbReference>
<accession>X1GB18</accession>
<proteinExistence type="predicted"/>
<feature type="non-terminal residue" evidence="2">
    <location>
        <position position="61"/>
    </location>
</feature>
<evidence type="ECO:0000256" key="1">
    <source>
        <dbReference type="ARBA" id="ARBA00022649"/>
    </source>
</evidence>